<dbReference type="Proteomes" id="UP000466848">
    <property type="component" value="Chromosome"/>
</dbReference>
<reference evidence="9 10" key="1">
    <citation type="submission" date="2020-02" db="EMBL/GenBank/DDBJ databases">
        <authorList>
            <person name="Kim Y.B."/>
            <person name="Roh S.W."/>
        </authorList>
    </citation>
    <scope>NUCLEOTIDE SEQUENCE [LARGE SCALE GENOMIC DNA]</scope>
    <source>
        <strain evidence="9 10">DSM 103574</strain>
    </source>
</reference>
<dbReference type="Pfam" id="PF09084">
    <property type="entry name" value="NMT1"/>
    <property type="match status" value="1"/>
</dbReference>
<dbReference type="InterPro" id="IPR015168">
    <property type="entry name" value="SsuA/THI5"/>
</dbReference>
<dbReference type="SUPFAM" id="SSF53850">
    <property type="entry name" value="Periplasmic binding protein-like II"/>
    <property type="match status" value="1"/>
</dbReference>
<evidence type="ECO:0000256" key="5">
    <source>
        <dbReference type="ARBA" id="ARBA00055538"/>
    </source>
</evidence>
<feature type="domain" description="Solute-binding protein family 3/N-terminal" evidence="8">
    <location>
        <begin position="43"/>
        <end position="262"/>
    </location>
</feature>
<keyword evidence="3" id="KW-0813">Transport</keyword>
<gene>
    <name evidence="9" type="ORF">Ami103574_01290</name>
</gene>
<feature type="signal peptide" evidence="7">
    <location>
        <begin position="1"/>
        <end position="22"/>
    </location>
</feature>
<evidence type="ECO:0000256" key="3">
    <source>
        <dbReference type="ARBA" id="ARBA00022448"/>
    </source>
</evidence>
<evidence type="ECO:0000259" key="8">
    <source>
        <dbReference type="SMART" id="SM00062"/>
    </source>
</evidence>
<dbReference type="PANTHER" id="PTHR30024">
    <property type="entry name" value="ALIPHATIC SULFONATES-BINDING PROTEIN-RELATED"/>
    <property type="match status" value="1"/>
</dbReference>
<evidence type="ECO:0000256" key="4">
    <source>
        <dbReference type="ARBA" id="ARBA00022729"/>
    </source>
</evidence>
<keyword evidence="10" id="KW-1185">Reference proteome</keyword>
<evidence type="ECO:0000313" key="9">
    <source>
        <dbReference type="EMBL" id="QIB68023.1"/>
    </source>
</evidence>
<dbReference type="PANTHER" id="PTHR30024:SF42">
    <property type="entry name" value="ALIPHATIC SULFONATES-BINDING PROTEIN-RELATED"/>
    <property type="match status" value="1"/>
</dbReference>
<evidence type="ECO:0000256" key="1">
    <source>
        <dbReference type="ARBA" id="ARBA00004418"/>
    </source>
</evidence>
<dbReference type="PROSITE" id="PS51257">
    <property type="entry name" value="PROKAR_LIPOPROTEIN"/>
    <property type="match status" value="1"/>
</dbReference>
<evidence type="ECO:0000256" key="6">
    <source>
        <dbReference type="ARBA" id="ARBA00070228"/>
    </source>
</evidence>
<dbReference type="InterPro" id="IPR010067">
    <property type="entry name" value="ABC_SsuA_sub-bd"/>
</dbReference>
<accession>A0A858BQD9</accession>
<dbReference type="GO" id="GO:0016020">
    <property type="term" value="C:membrane"/>
    <property type="evidence" value="ECO:0007669"/>
    <property type="project" value="InterPro"/>
</dbReference>
<proteinExistence type="inferred from homology"/>
<dbReference type="SMART" id="SM00062">
    <property type="entry name" value="PBPb"/>
    <property type="match status" value="1"/>
</dbReference>
<dbReference type="KEGG" id="abut:Ami103574_01290"/>
<dbReference type="AlphaFoldDB" id="A0A858BQD9"/>
<comment type="similarity">
    <text evidence="2">Belongs to the bacterial solute-binding protein SsuA/TauA family.</text>
</comment>
<feature type="chain" id="PRO_5038732826" description="Putative aliphatic sulfonates-binding protein" evidence="7">
    <location>
        <begin position="23"/>
        <end position="334"/>
    </location>
</feature>
<dbReference type="FunFam" id="3.40.190.10:FF:000050">
    <property type="entry name" value="Sulfonate ABC transporter substrate-binding protein"/>
    <property type="match status" value="1"/>
</dbReference>
<evidence type="ECO:0000256" key="7">
    <source>
        <dbReference type="SAM" id="SignalP"/>
    </source>
</evidence>
<dbReference type="GO" id="GO:0042597">
    <property type="term" value="C:periplasmic space"/>
    <property type="evidence" value="ECO:0007669"/>
    <property type="project" value="UniProtKB-SubCell"/>
</dbReference>
<dbReference type="NCBIfam" id="TIGR01728">
    <property type="entry name" value="SsuA_fam"/>
    <property type="match status" value="1"/>
</dbReference>
<name>A0A858BQD9_9FIRM</name>
<dbReference type="GO" id="GO:0042626">
    <property type="term" value="F:ATPase-coupled transmembrane transporter activity"/>
    <property type="evidence" value="ECO:0007669"/>
    <property type="project" value="InterPro"/>
</dbReference>
<keyword evidence="4 7" id="KW-0732">Signal</keyword>
<comment type="function">
    <text evidence="5">Part of a binding-protein-dependent transport system for aliphatic sulfonates. Putative binding protein.</text>
</comment>
<dbReference type="InterPro" id="IPR001638">
    <property type="entry name" value="Solute-binding_3/MltF_N"/>
</dbReference>
<dbReference type="Gene3D" id="3.40.190.10">
    <property type="entry name" value="Periplasmic binding protein-like II"/>
    <property type="match status" value="2"/>
</dbReference>
<sequence length="334" mass="35692">MKMKKFIAVFMISVLAVLTLVGCGTDDDSTSGKTENNSESGAVLRIAAQPYPLYTPVYVAQELGYLQEEFEAVGATYEWQEFKSGPLVNEAVAAGEADLGFMADLPAIIAKSTGQPIEIVSNIAYGEKGLAVLVKADSTVKSIADLKGKKIAYATGSYAQHLLALLLSNEDLTLDDVQTINLGASDQPAALANGEVDAIVIWEQYISKLTSDGTAKVLADGTGVKRGNMITYVVSDYAKANPDVIKAYIRALNRADELLASDPDKAAEAVAADFGVDTKLMRKIISNFTYSTELTAEDIAEITKVKDFSLDAGIISKDVDINSFINTEYVKAAE</sequence>
<protein>
    <recommendedName>
        <fullName evidence="6">Putative aliphatic sulfonates-binding protein</fullName>
    </recommendedName>
</protein>
<organism evidence="9 10">
    <name type="scientific">Aminipila butyrica</name>
    <dbReference type="NCBI Taxonomy" id="433296"/>
    <lineage>
        <taxon>Bacteria</taxon>
        <taxon>Bacillati</taxon>
        <taxon>Bacillota</taxon>
        <taxon>Clostridia</taxon>
        <taxon>Peptostreptococcales</taxon>
        <taxon>Anaerovoracaceae</taxon>
        <taxon>Aminipila</taxon>
    </lineage>
</organism>
<dbReference type="EMBL" id="CP048649">
    <property type="protein sequence ID" value="QIB68023.1"/>
    <property type="molecule type" value="Genomic_DNA"/>
</dbReference>
<comment type="subcellular location">
    <subcellularLocation>
        <location evidence="1">Periplasm</location>
    </subcellularLocation>
</comment>
<evidence type="ECO:0000256" key="2">
    <source>
        <dbReference type="ARBA" id="ARBA00010742"/>
    </source>
</evidence>
<evidence type="ECO:0000313" key="10">
    <source>
        <dbReference type="Proteomes" id="UP000466848"/>
    </source>
</evidence>